<dbReference type="EMBL" id="QXFW01002382">
    <property type="protein sequence ID" value="KAE8979112.1"/>
    <property type="molecule type" value="Genomic_DNA"/>
</dbReference>
<protein>
    <submittedName>
        <fullName evidence="3">Uncharacterized protein</fullName>
    </submittedName>
</protein>
<evidence type="ECO:0000256" key="1">
    <source>
        <dbReference type="SAM" id="SignalP"/>
    </source>
</evidence>
<evidence type="ECO:0000313" key="13">
    <source>
        <dbReference type="Proteomes" id="UP000433483"/>
    </source>
</evidence>
<evidence type="ECO:0000313" key="8">
    <source>
        <dbReference type="EMBL" id="KAE9184203.1"/>
    </source>
</evidence>
<dbReference type="EMBL" id="QXGD01002556">
    <property type="protein sequence ID" value="KAE9187120.1"/>
    <property type="molecule type" value="Genomic_DNA"/>
</dbReference>
<dbReference type="Proteomes" id="UP000429523">
    <property type="component" value="Unassembled WGS sequence"/>
</dbReference>
<feature type="signal peptide" evidence="1">
    <location>
        <begin position="1"/>
        <end position="19"/>
    </location>
</feature>
<keyword evidence="13" id="KW-1185">Reference proteome</keyword>
<dbReference type="Proteomes" id="UP000440732">
    <property type="component" value="Unassembled WGS sequence"/>
</dbReference>
<comment type="caution">
    <text evidence="3">The sequence shown here is derived from an EMBL/GenBank/DDBJ whole genome shotgun (WGS) entry which is preliminary data.</text>
</comment>
<dbReference type="EMBL" id="QXFY01002624">
    <property type="protein sequence ID" value="KAE9294669.1"/>
    <property type="molecule type" value="Genomic_DNA"/>
</dbReference>
<evidence type="ECO:0000313" key="14">
    <source>
        <dbReference type="Proteomes" id="UP000437068"/>
    </source>
</evidence>
<feature type="chain" id="PRO_5036164304" evidence="1">
    <location>
        <begin position="20"/>
        <end position="64"/>
    </location>
</feature>
<gene>
    <name evidence="10" type="ORF">PF001_g24132</name>
    <name evidence="9" type="ORF">PF002_g25678</name>
    <name evidence="8" type="ORF">PF004_g23723</name>
    <name evidence="7" type="ORF">PF005_g24449</name>
    <name evidence="6" type="ORF">PF006_g24042</name>
    <name evidence="5" type="ORF">PF007_g23852</name>
    <name evidence="11" type="ORF">PF008_g24482</name>
    <name evidence="2" type="ORF">PF009_g24578</name>
    <name evidence="4" type="ORF">PF010_g24381</name>
    <name evidence="3" type="ORF">PF011_g22979</name>
</gene>
<dbReference type="Proteomes" id="UP000488956">
    <property type="component" value="Unassembled WGS sequence"/>
</dbReference>
<evidence type="ECO:0000313" key="18">
    <source>
        <dbReference type="Proteomes" id="UP000460718"/>
    </source>
</evidence>
<evidence type="ECO:0000313" key="17">
    <source>
        <dbReference type="Proteomes" id="UP000441208"/>
    </source>
</evidence>
<evidence type="ECO:0000313" key="5">
    <source>
        <dbReference type="EMBL" id="KAE9078456.1"/>
    </source>
</evidence>
<dbReference type="Proteomes" id="UP000433483">
    <property type="component" value="Unassembled WGS sequence"/>
</dbReference>
<dbReference type="EMBL" id="QXGE01002592">
    <property type="protein sequence ID" value="KAE9280641.1"/>
    <property type="molecule type" value="Genomic_DNA"/>
</dbReference>
<evidence type="ECO:0000313" key="3">
    <source>
        <dbReference type="EMBL" id="KAE8979112.1"/>
    </source>
</evidence>
<dbReference type="EMBL" id="QXGA01002576">
    <property type="protein sequence ID" value="KAE9095330.1"/>
    <property type="molecule type" value="Genomic_DNA"/>
</dbReference>
<evidence type="ECO:0000313" key="7">
    <source>
        <dbReference type="EMBL" id="KAE9177536.1"/>
    </source>
</evidence>
<dbReference type="EMBL" id="QXFZ01002307">
    <property type="protein sequence ID" value="KAE9078456.1"/>
    <property type="molecule type" value="Genomic_DNA"/>
</dbReference>
<evidence type="ECO:0000313" key="19">
    <source>
        <dbReference type="Proteomes" id="UP000476176"/>
    </source>
</evidence>
<dbReference type="AlphaFoldDB" id="A0A6A3ICA3"/>
<reference evidence="18 19" key="1">
    <citation type="submission" date="2018-09" db="EMBL/GenBank/DDBJ databases">
        <title>Genomic investigation of the strawberry pathogen Phytophthora fragariae indicates pathogenicity is determined by transcriptional variation in three key races.</title>
        <authorList>
            <person name="Adams T.M."/>
            <person name="Armitage A.D."/>
            <person name="Sobczyk M.K."/>
            <person name="Bates H.J."/>
            <person name="Dunwell J.M."/>
            <person name="Nellist C.F."/>
            <person name="Harrison R.J."/>
        </authorList>
    </citation>
    <scope>NUCLEOTIDE SEQUENCE [LARGE SCALE GENOMIC DNA]</scope>
    <source>
        <strain evidence="10 14">A4</strain>
        <strain evidence="9 15">BC-1</strain>
        <strain evidence="8 19">BC-23</strain>
        <strain evidence="7 13">NOV-27</strain>
        <strain evidence="6 16">NOV-5</strain>
        <strain evidence="5 17">NOV-71</strain>
        <strain evidence="11 20">NOV-77</strain>
        <strain evidence="2 12">NOV-9</strain>
        <strain evidence="4 21">ONT-3</strain>
        <strain evidence="3 18">SCRP245</strain>
    </source>
</reference>
<name>A0A6A3ICA3_9STRA</name>
<evidence type="ECO:0000313" key="21">
    <source>
        <dbReference type="Proteomes" id="UP000488956"/>
    </source>
</evidence>
<organism evidence="3 18">
    <name type="scientific">Phytophthora fragariae</name>
    <dbReference type="NCBI Taxonomy" id="53985"/>
    <lineage>
        <taxon>Eukaryota</taxon>
        <taxon>Sar</taxon>
        <taxon>Stramenopiles</taxon>
        <taxon>Oomycota</taxon>
        <taxon>Peronosporomycetes</taxon>
        <taxon>Peronosporales</taxon>
        <taxon>Peronosporaceae</taxon>
        <taxon>Phytophthora</taxon>
    </lineage>
</organism>
<evidence type="ECO:0000313" key="11">
    <source>
        <dbReference type="EMBL" id="KAE9294669.1"/>
    </source>
</evidence>
<dbReference type="Proteomes" id="UP000441208">
    <property type="component" value="Unassembled WGS sequence"/>
</dbReference>
<evidence type="ECO:0000313" key="20">
    <source>
        <dbReference type="Proteomes" id="UP000486351"/>
    </source>
</evidence>
<evidence type="ECO:0000313" key="4">
    <source>
        <dbReference type="EMBL" id="KAE9075237.1"/>
    </source>
</evidence>
<dbReference type="EMBL" id="QXGC01002586">
    <property type="protein sequence ID" value="KAE9184203.1"/>
    <property type="molecule type" value="Genomic_DNA"/>
</dbReference>
<accession>A0A6A3ICA3</accession>
<evidence type="ECO:0000313" key="15">
    <source>
        <dbReference type="Proteomes" id="UP000440367"/>
    </source>
</evidence>
<dbReference type="EMBL" id="QXGB01002485">
    <property type="protein sequence ID" value="KAE9177536.1"/>
    <property type="molecule type" value="Genomic_DNA"/>
</dbReference>
<dbReference type="EMBL" id="QXGF01002320">
    <property type="protein sequence ID" value="KAE8925202.1"/>
    <property type="molecule type" value="Genomic_DNA"/>
</dbReference>
<proteinExistence type="predicted"/>
<evidence type="ECO:0000313" key="6">
    <source>
        <dbReference type="EMBL" id="KAE9095330.1"/>
    </source>
</evidence>
<keyword evidence="1" id="KW-0732">Signal</keyword>
<evidence type="ECO:0000313" key="16">
    <source>
        <dbReference type="Proteomes" id="UP000440732"/>
    </source>
</evidence>
<evidence type="ECO:0000313" key="9">
    <source>
        <dbReference type="EMBL" id="KAE9187120.1"/>
    </source>
</evidence>
<dbReference type="Proteomes" id="UP000486351">
    <property type="component" value="Unassembled WGS sequence"/>
</dbReference>
<dbReference type="Proteomes" id="UP000440367">
    <property type="component" value="Unassembled WGS sequence"/>
</dbReference>
<dbReference type="Proteomes" id="UP000476176">
    <property type="component" value="Unassembled WGS sequence"/>
</dbReference>
<dbReference type="Proteomes" id="UP000460718">
    <property type="component" value="Unassembled WGS sequence"/>
</dbReference>
<evidence type="ECO:0000313" key="10">
    <source>
        <dbReference type="EMBL" id="KAE9280641.1"/>
    </source>
</evidence>
<sequence>MPGIGHFWSLLVTFGVFWSRDIPDNTGQAPKNGRTKPKFTGVKYTVPYNFCPSGPSKLHYTEIK</sequence>
<dbReference type="Proteomes" id="UP000437068">
    <property type="component" value="Unassembled WGS sequence"/>
</dbReference>
<evidence type="ECO:0000313" key="2">
    <source>
        <dbReference type="EMBL" id="KAE8925202.1"/>
    </source>
</evidence>
<dbReference type="EMBL" id="QXFX01002621">
    <property type="protein sequence ID" value="KAE9075237.1"/>
    <property type="molecule type" value="Genomic_DNA"/>
</dbReference>
<evidence type="ECO:0000313" key="12">
    <source>
        <dbReference type="Proteomes" id="UP000429523"/>
    </source>
</evidence>